<reference evidence="1 2" key="1">
    <citation type="journal article" date="2009" name="Nat. Genet.">
        <title>The genome of the cucumber, Cucumis sativus L.</title>
        <authorList>
            <person name="Huang S."/>
            <person name="Li R."/>
            <person name="Zhang Z."/>
            <person name="Li L."/>
            <person name="Gu X."/>
            <person name="Fan W."/>
            <person name="Lucas W.J."/>
            <person name="Wang X."/>
            <person name="Xie B."/>
            <person name="Ni P."/>
            <person name="Ren Y."/>
            <person name="Zhu H."/>
            <person name="Li J."/>
            <person name="Lin K."/>
            <person name="Jin W."/>
            <person name="Fei Z."/>
            <person name="Li G."/>
            <person name="Staub J."/>
            <person name="Kilian A."/>
            <person name="van der Vossen E.A."/>
            <person name="Wu Y."/>
            <person name="Guo J."/>
            <person name="He J."/>
            <person name="Jia Z."/>
            <person name="Ren Y."/>
            <person name="Tian G."/>
            <person name="Lu Y."/>
            <person name="Ruan J."/>
            <person name="Qian W."/>
            <person name="Wang M."/>
            <person name="Huang Q."/>
            <person name="Li B."/>
            <person name="Xuan Z."/>
            <person name="Cao J."/>
            <person name="Asan"/>
            <person name="Wu Z."/>
            <person name="Zhang J."/>
            <person name="Cai Q."/>
            <person name="Bai Y."/>
            <person name="Zhao B."/>
            <person name="Han Y."/>
            <person name="Li Y."/>
            <person name="Li X."/>
            <person name="Wang S."/>
            <person name="Shi Q."/>
            <person name="Liu S."/>
            <person name="Cho W.K."/>
            <person name="Kim J.Y."/>
            <person name="Xu Y."/>
            <person name="Heller-Uszynska K."/>
            <person name="Miao H."/>
            <person name="Cheng Z."/>
            <person name="Zhang S."/>
            <person name="Wu J."/>
            <person name="Yang Y."/>
            <person name="Kang H."/>
            <person name="Li M."/>
            <person name="Liang H."/>
            <person name="Ren X."/>
            <person name="Shi Z."/>
            <person name="Wen M."/>
            <person name="Jian M."/>
            <person name="Yang H."/>
            <person name="Zhang G."/>
            <person name="Yang Z."/>
            <person name="Chen R."/>
            <person name="Liu S."/>
            <person name="Li J."/>
            <person name="Ma L."/>
            <person name="Liu H."/>
            <person name="Zhou Y."/>
            <person name="Zhao J."/>
            <person name="Fang X."/>
            <person name="Li G."/>
            <person name="Fang L."/>
            <person name="Li Y."/>
            <person name="Liu D."/>
            <person name="Zheng H."/>
            <person name="Zhang Y."/>
            <person name="Qin N."/>
            <person name="Li Z."/>
            <person name="Yang G."/>
            <person name="Yang S."/>
            <person name="Bolund L."/>
            <person name="Kristiansen K."/>
            <person name="Zheng H."/>
            <person name="Li S."/>
            <person name="Zhang X."/>
            <person name="Yang H."/>
            <person name="Wang J."/>
            <person name="Sun R."/>
            <person name="Zhang B."/>
            <person name="Jiang S."/>
            <person name="Wang J."/>
            <person name="Du Y."/>
            <person name="Li S."/>
        </authorList>
    </citation>
    <scope>NUCLEOTIDE SEQUENCE [LARGE SCALE GENOMIC DNA]</scope>
    <source>
        <strain evidence="2">cv. 9930</strain>
    </source>
</reference>
<protein>
    <submittedName>
        <fullName evidence="1">Uncharacterized protein</fullName>
    </submittedName>
</protein>
<reference evidence="1 2" key="4">
    <citation type="journal article" date="2011" name="BMC Genomics">
        <title>RNA-Seq improves annotation of protein-coding genes in the cucumber genome.</title>
        <authorList>
            <person name="Li Z."/>
            <person name="Zhang Z."/>
            <person name="Yan P."/>
            <person name="Huang S."/>
            <person name="Fei Z."/>
            <person name="Lin K."/>
        </authorList>
    </citation>
    <scope>NUCLEOTIDE SEQUENCE [LARGE SCALE GENOMIC DNA]</scope>
    <source>
        <strain evidence="2">cv. 9930</strain>
    </source>
</reference>
<dbReference type="EMBL" id="CM002927">
    <property type="protein sequence ID" value="KGN48603.1"/>
    <property type="molecule type" value="Genomic_DNA"/>
</dbReference>
<evidence type="ECO:0000313" key="1">
    <source>
        <dbReference type="EMBL" id="KGN48603.1"/>
    </source>
</evidence>
<accession>A0A0A0KGH3</accession>
<gene>
    <name evidence="1" type="ORF">Csa_6G495080</name>
</gene>
<sequence length="187" mass="20656">MGLFFFFSSSSQKPHFPFQFPLPNSGGCRERDKENILRLAFCVCVAVVAVKHEAQLISLMGSPLSLPLPLLFAVFLSFLSLWPVGDFPNRFSFFSSHLFVSGVELSNPSGETEEKLEEDSGLGILSRETLQIGEDFWCLTHWKGKKKVLASGGVSSFANYIRFKSVFIVMSHPFDPLSPGSLGSVTP</sequence>
<evidence type="ECO:0000313" key="2">
    <source>
        <dbReference type="Proteomes" id="UP000029981"/>
    </source>
</evidence>
<dbReference type="Gramene" id="KGN48603">
    <property type="protein sequence ID" value="KGN48603"/>
    <property type="gene ID" value="Csa_6G495080"/>
</dbReference>
<reference evidence="1 2" key="3">
    <citation type="journal article" date="2010" name="BMC Genomics">
        <title>Transcriptome sequencing and comparative analysis of cucumber flowers with different sex types.</title>
        <authorList>
            <person name="Guo S."/>
            <person name="Zheng Y."/>
            <person name="Joung J.G."/>
            <person name="Liu S."/>
            <person name="Zhang Z."/>
            <person name="Crasta O.R."/>
            <person name="Sobral B.W."/>
            <person name="Xu Y."/>
            <person name="Huang S."/>
            <person name="Fei Z."/>
        </authorList>
    </citation>
    <scope>NUCLEOTIDE SEQUENCE [LARGE SCALE GENOMIC DNA]</scope>
    <source>
        <strain evidence="2">cv. 9930</strain>
    </source>
</reference>
<reference evidence="1 2" key="2">
    <citation type="journal article" date="2009" name="PLoS ONE">
        <title>An integrated genetic and cytogenetic map of the cucumber genome.</title>
        <authorList>
            <person name="Ren Y."/>
            <person name="Zhang Z."/>
            <person name="Liu J."/>
            <person name="Staub J.E."/>
            <person name="Han Y."/>
            <person name="Cheng Z."/>
            <person name="Li X."/>
            <person name="Lu J."/>
            <person name="Miao H."/>
            <person name="Kang H."/>
            <person name="Xie B."/>
            <person name="Gu X."/>
            <person name="Wang X."/>
            <person name="Du Y."/>
            <person name="Jin W."/>
            <person name="Huang S."/>
        </authorList>
    </citation>
    <scope>NUCLEOTIDE SEQUENCE [LARGE SCALE GENOMIC DNA]</scope>
    <source>
        <strain evidence="2">cv. 9930</strain>
    </source>
</reference>
<dbReference type="AlphaFoldDB" id="A0A0A0KGH3"/>
<proteinExistence type="predicted"/>
<dbReference type="Proteomes" id="UP000029981">
    <property type="component" value="Chromosome 6"/>
</dbReference>
<organism evidence="1 2">
    <name type="scientific">Cucumis sativus</name>
    <name type="common">Cucumber</name>
    <dbReference type="NCBI Taxonomy" id="3659"/>
    <lineage>
        <taxon>Eukaryota</taxon>
        <taxon>Viridiplantae</taxon>
        <taxon>Streptophyta</taxon>
        <taxon>Embryophyta</taxon>
        <taxon>Tracheophyta</taxon>
        <taxon>Spermatophyta</taxon>
        <taxon>Magnoliopsida</taxon>
        <taxon>eudicotyledons</taxon>
        <taxon>Gunneridae</taxon>
        <taxon>Pentapetalae</taxon>
        <taxon>rosids</taxon>
        <taxon>fabids</taxon>
        <taxon>Cucurbitales</taxon>
        <taxon>Cucurbitaceae</taxon>
        <taxon>Benincaseae</taxon>
        <taxon>Cucumis</taxon>
    </lineage>
</organism>
<keyword evidence="2" id="KW-1185">Reference proteome</keyword>
<name>A0A0A0KGH3_CUCSA</name>